<dbReference type="AlphaFoldDB" id="A0A4C1U180"/>
<evidence type="ECO:0000256" key="1">
    <source>
        <dbReference type="SAM" id="MobiDB-lite"/>
    </source>
</evidence>
<name>A0A4C1U180_EUMVA</name>
<organism evidence="2 3">
    <name type="scientific">Eumeta variegata</name>
    <name type="common">Bagworm moth</name>
    <name type="synonym">Eumeta japonica</name>
    <dbReference type="NCBI Taxonomy" id="151549"/>
    <lineage>
        <taxon>Eukaryota</taxon>
        <taxon>Metazoa</taxon>
        <taxon>Ecdysozoa</taxon>
        <taxon>Arthropoda</taxon>
        <taxon>Hexapoda</taxon>
        <taxon>Insecta</taxon>
        <taxon>Pterygota</taxon>
        <taxon>Neoptera</taxon>
        <taxon>Endopterygota</taxon>
        <taxon>Lepidoptera</taxon>
        <taxon>Glossata</taxon>
        <taxon>Ditrysia</taxon>
        <taxon>Tineoidea</taxon>
        <taxon>Psychidae</taxon>
        <taxon>Oiketicinae</taxon>
        <taxon>Eumeta</taxon>
    </lineage>
</organism>
<dbReference type="EMBL" id="BGZK01000114">
    <property type="protein sequence ID" value="GBP20101.1"/>
    <property type="molecule type" value="Genomic_DNA"/>
</dbReference>
<gene>
    <name evidence="2" type="ORF">EVAR_13873_1</name>
</gene>
<sequence length="94" mass="10789">MIDFAVVDDLQRSNVDAHGNALNDDEKNPQCSKDHIDPFATKTEDGGMQNPKQKKNRKLFKPMLDSRSAVRQLLGLLRVVIRKSLNARVEWRCR</sequence>
<feature type="region of interest" description="Disordered" evidence="1">
    <location>
        <begin position="16"/>
        <end position="56"/>
    </location>
</feature>
<keyword evidence="3" id="KW-1185">Reference proteome</keyword>
<dbReference type="Proteomes" id="UP000299102">
    <property type="component" value="Unassembled WGS sequence"/>
</dbReference>
<proteinExistence type="predicted"/>
<evidence type="ECO:0000313" key="3">
    <source>
        <dbReference type="Proteomes" id="UP000299102"/>
    </source>
</evidence>
<evidence type="ECO:0000313" key="2">
    <source>
        <dbReference type="EMBL" id="GBP20101.1"/>
    </source>
</evidence>
<protein>
    <submittedName>
        <fullName evidence="2">Uncharacterized protein</fullName>
    </submittedName>
</protein>
<feature type="compositionally biased region" description="Basic and acidic residues" evidence="1">
    <location>
        <begin position="24"/>
        <end position="45"/>
    </location>
</feature>
<reference evidence="2 3" key="1">
    <citation type="journal article" date="2019" name="Commun. Biol.">
        <title>The bagworm genome reveals a unique fibroin gene that provides high tensile strength.</title>
        <authorList>
            <person name="Kono N."/>
            <person name="Nakamura H."/>
            <person name="Ohtoshi R."/>
            <person name="Tomita M."/>
            <person name="Numata K."/>
            <person name="Arakawa K."/>
        </authorList>
    </citation>
    <scope>NUCLEOTIDE SEQUENCE [LARGE SCALE GENOMIC DNA]</scope>
</reference>
<accession>A0A4C1U180</accession>
<comment type="caution">
    <text evidence="2">The sequence shown here is derived from an EMBL/GenBank/DDBJ whole genome shotgun (WGS) entry which is preliminary data.</text>
</comment>